<dbReference type="GO" id="GO:0006508">
    <property type="term" value="P:proteolysis"/>
    <property type="evidence" value="ECO:0007669"/>
    <property type="project" value="UniProtKB-KW"/>
</dbReference>
<dbReference type="Pfam" id="PF04586">
    <property type="entry name" value="Peptidase_S78"/>
    <property type="match status" value="1"/>
</dbReference>
<dbReference type="AlphaFoldDB" id="A0AAJ4JZ36"/>
<sequence>MKKILAFLLSSVLLTTSASNLISCYNSNFKENKVVELIGIANKYNIVDSKGSFFDKKSFENQFKQNKIIVPIFLEHKYDYDNFLGIAKLENCEDGLWVKMRLYTNTIKGKNIIYVIKQMQEENRPMQLSIGAKIDEDDLEIKKIHEKEAVYIKNAIVSEVSLVIFGANPQSEIKEIKNI</sequence>
<keyword evidence="4" id="KW-0732">Signal</keyword>
<dbReference type="Proteomes" id="UP000464735">
    <property type="component" value="Chromosome"/>
</dbReference>
<dbReference type="GO" id="GO:0008233">
    <property type="term" value="F:peptidase activity"/>
    <property type="evidence" value="ECO:0007669"/>
    <property type="project" value="UniProtKB-KW"/>
</dbReference>
<dbReference type="InterPro" id="IPR054613">
    <property type="entry name" value="Peptidase_S78_dom"/>
</dbReference>
<dbReference type="KEGG" id="sck:SCITRI_001368"/>
<dbReference type="EMBL" id="CP046368">
    <property type="protein sequence ID" value="QIA69341.1"/>
    <property type="molecule type" value="Genomic_DNA"/>
</dbReference>
<keyword evidence="2" id="KW-0645">Protease</keyword>
<reference evidence="6 7" key="1">
    <citation type="submission" date="2019-11" db="EMBL/GenBank/DDBJ databases">
        <title>Whole genome sequencing and comparative genomics analyses of five strains of Spiroplasma citri.</title>
        <authorList>
            <person name="Yokomi R."/>
            <person name="Chen J."/>
            <person name="Rattner R."/>
            <person name="Vidalakis G."/>
        </authorList>
    </citation>
    <scope>NUCLEOTIDE SEQUENCE [LARGE SCALE GENOMIC DNA]</scope>
    <source>
        <strain evidence="6 7">BR12</strain>
    </source>
</reference>
<keyword evidence="1" id="KW-1188">Viral release from host cell</keyword>
<evidence type="ECO:0000313" key="7">
    <source>
        <dbReference type="Proteomes" id="UP000464735"/>
    </source>
</evidence>
<evidence type="ECO:0000256" key="1">
    <source>
        <dbReference type="ARBA" id="ARBA00022612"/>
    </source>
</evidence>
<keyword evidence="3" id="KW-0378">Hydrolase</keyword>
<organism evidence="6 7">
    <name type="scientific">Spiroplasma citri</name>
    <dbReference type="NCBI Taxonomy" id="2133"/>
    <lineage>
        <taxon>Bacteria</taxon>
        <taxon>Bacillati</taxon>
        <taxon>Mycoplasmatota</taxon>
        <taxon>Mollicutes</taxon>
        <taxon>Entomoplasmatales</taxon>
        <taxon>Spiroplasmataceae</taxon>
        <taxon>Spiroplasma</taxon>
    </lineage>
</organism>
<evidence type="ECO:0000313" key="6">
    <source>
        <dbReference type="EMBL" id="QIA69341.1"/>
    </source>
</evidence>
<evidence type="ECO:0000256" key="4">
    <source>
        <dbReference type="SAM" id="SignalP"/>
    </source>
</evidence>
<evidence type="ECO:0000256" key="3">
    <source>
        <dbReference type="ARBA" id="ARBA00022801"/>
    </source>
</evidence>
<evidence type="ECO:0000259" key="5">
    <source>
        <dbReference type="Pfam" id="PF04586"/>
    </source>
</evidence>
<feature type="domain" description="Prohead serine protease" evidence="5">
    <location>
        <begin position="31"/>
        <end position="174"/>
    </location>
</feature>
<protein>
    <recommendedName>
        <fullName evidence="5">Prohead serine protease domain-containing protein</fullName>
    </recommendedName>
</protein>
<dbReference type="GeneID" id="54239220"/>
<feature type="chain" id="PRO_5042528492" description="Prohead serine protease domain-containing protein" evidence="4">
    <location>
        <begin position="19"/>
        <end position="179"/>
    </location>
</feature>
<name>A0AAJ4JZ36_SPICI</name>
<gene>
    <name evidence="6" type="ORF">GL298_07485</name>
</gene>
<dbReference type="RefSeq" id="WP_071937695.1">
    <property type="nucleotide sequence ID" value="NZ_CP013197.1"/>
</dbReference>
<accession>A0AAJ4JZ36</accession>
<evidence type="ECO:0000256" key="2">
    <source>
        <dbReference type="ARBA" id="ARBA00022670"/>
    </source>
</evidence>
<proteinExistence type="predicted"/>
<feature type="signal peptide" evidence="4">
    <location>
        <begin position="1"/>
        <end position="18"/>
    </location>
</feature>